<evidence type="ECO:0000313" key="4">
    <source>
        <dbReference type="Proteomes" id="UP000625711"/>
    </source>
</evidence>
<dbReference type="PROSITE" id="PS50041">
    <property type="entry name" value="C_TYPE_LECTIN_2"/>
    <property type="match status" value="1"/>
</dbReference>
<gene>
    <name evidence="3" type="ORF">GWI33_022567</name>
</gene>
<dbReference type="AlphaFoldDB" id="A0A834IUG3"/>
<dbReference type="SUPFAM" id="SSF56436">
    <property type="entry name" value="C-type lectin-like"/>
    <property type="match status" value="1"/>
</dbReference>
<dbReference type="Pfam" id="PF00059">
    <property type="entry name" value="Lectin_C"/>
    <property type="match status" value="1"/>
</dbReference>
<dbReference type="InterPro" id="IPR016187">
    <property type="entry name" value="CTDL_fold"/>
</dbReference>
<keyword evidence="1" id="KW-1133">Transmembrane helix</keyword>
<keyword evidence="4" id="KW-1185">Reference proteome</keyword>
<feature type="domain" description="C-type lectin" evidence="2">
    <location>
        <begin position="26"/>
        <end position="112"/>
    </location>
</feature>
<accession>A0A834IUG3</accession>
<dbReference type="OrthoDB" id="6338838at2759"/>
<reference evidence="3" key="1">
    <citation type="submission" date="2020-08" db="EMBL/GenBank/DDBJ databases">
        <title>Genome sequencing and assembly of the red palm weevil Rhynchophorus ferrugineus.</title>
        <authorList>
            <person name="Dias G.B."/>
            <person name="Bergman C.M."/>
            <person name="Manee M."/>
        </authorList>
    </citation>
    <scope>NUCLEOTIDE SEQUENCE</scope>
    <source>
        <strain evidence="3">AA-2017</strain>
        <tissue evidence="3">Whole larva</tissue>
    </source>
</reference>
<feature type="transmembrane region" description="Helical" evidence="1">
    <location>
        <begin position="6"/>
        <end position="24"/>
    </location>
</feature>
<evidence type="ECO:0000256" key="1">
    <source>
        <dbReference type="SAM" id="Phobius"/>
    </source>
</evidence>
<dbReference type="CDD" id="cd00037">
    <property type="entry name" value="CLECT"/>
    <property type="match status" value="1"/>
</dbReference>
<comment type="caution">
    <text evidence="3">The sequence shown here is derived from an EMBL/GenBank/DDBJ whole genome shotgun (WGS) entry which is preliminary data.</text>
</comment>
<evidence type="ECO:0000259" key="2">
    <source>
        <dbReference type="PROSITE" id="PS50041"/>
    </source>
</evidence>
<proteinExistence type="predicted"/>
<dbReference type="Proteomes" id="UP000625711">
    <property type="component" value="Unassembled WGS sequence"/>
</dbReference>
<dbReference type="InterPro" id="IPR016186">
    <property type="entry name" value="C-type_lectin-like/link_sf"/>
</dbReference>
<organism evidence="3 4">
    <name type="scientific">Rhynchophorus ferrugineus</name>
    <name type="common">Red palm weevil</name>
    <name type="synonym">Curculio ferrugineus</name>
    <dbReference type="NCBI Taxonomy" id="354439"/>
    <lineage>
        <taxon>Eukaryota</taxon>
        <taxon>Metazoa</taxon>
        <taxon>Ecdysozoa</taxon>
        <taxon>Arthropoda</taxon>
        <taxon>Hexapoda</taxon>
        <taxon>Insecta</taxon>
        <taxon>Pterygota</taxon>
        <taxon>Neoptera</taxon>
        <taxon>Endopterygota</taxon>
        <taxon>Coleoptera</taxon>
        <taxon>Polyphaga</taxon>
        <taxon>Cucujiformia</taxon>
        <taxon>Curculionidae</taxon>
        <taxon>Dryophthorinae</taxon>
        <taxon>Rhynchophorus</taxon>
    </lineage>
</organism>
<dbReference type="EMBL" id="JAACXV010000083">
    <property type="protein sequence ID" value="KAF7284108.1"/>
    <property type="molecule type" value="Genomic_DNA"/>
</dbReference>
<sequence length="145" mass="16773">MIYPLLIFIIVTILAINLYYFEFVRGSDKTYFVSDEAANWTDAKQACREAGMELASVLNEKERVSLEKFIERYKLTPSDKWTGYWLSGIRYPNGTFIWDTTGTQVGEETSTWVGMITSAMKIADIYVNIFKKKGDMDKTWMIIAF</sequence>
<protein>
    <recommendedName>
        <fullName evidence="2">C-type lectin domain-containing protein</fullName>
    </recommendedName>
</protein>
<dbReference type="Gene3D" id="3.10.100.10">
    <property type="entry name" value="Mannose-Binding Protein A, subunit A"/>
    <property type="match status" value="1"/>
</dbReference>
<keyword evidence="1" id="KW-0812">Transmembrane</keyword>
<keyword evidence="1" id="KW-0472">Membrane</keyword>
<dbReference type="InterPro" id="IPR001304">
    <property type="entry name" value="C-type_lectin-like"/>
</dbReference>
<name>A0A834IUG3_RHYFE</name>
<evidence type="ECO:0000313" key="3">
    <source>
        <dbReference type="EMBL" id="KAF7284108.1"/>
    </source>
</evidence>